<name>A0A329U2X4_9FIRM</name>
<keyword evidence="5" id="KW-0418">Kinase</keyword>
<reference evidence="5 6" key="1">
    <citation type="submission" date="2018-02" db="EMBL/GenBank/DDBJ databases">
        <title>Complete genome sequencing of Faecalibacterium prausnitzii strains isolated from the human gut.</title>
        <authorList>
            <person name="Fitzgerald B.C."/>
            <person name="Shkoporov A.N."/>
            <person name="Ross P.R."/>
            <person name="Hill C."/>
        </authorList>
    </citation>
    <scope>NUCLEOTIDE SEQUENCE [LARGE SCALE GENOMIC DNA]</scope>
    <source>
        <strain evidence="5 6">APC923/51-1</strain>
    </source>
</reference>
<dbReference type="PANTHER" id="PTHR43280">
    <property type="entry name" value="ARAC-FAMILY TRANSCRIPTIONAL REGULATOR"/>
    <property type="match status" value="1"/>
</dbReference>
<dbReference type="PROSITE" id="PS00041">
    <property type="entry name" value="HTH_ARAC_FAMILY_1"/>
    <property type="match status" value="1"/>
</dbReference>
<dbReference type="Pfam" id="PF12833">
    <property type="entry name" value="HTH_18"/>
    <property type="match status" value="1"/>
</dbReference>
<protein>
    <submittedName>
        <fullName evidence="5">Histidine kinase</fullName>
    </submittedName>
</protein>
<dbReference type="PANTHER" id="PTHR43280:SF28">
    <property type="entry name" value="HTH-TYPE TRANSCRIPTIONAL ACTIVATOR RHAS"/>
    <property type="match status" value="1"/>
</dbReference>
<sequence>MSKGKFDIKSILDIPRWEAVQDQLAKATGTAIITIDYKGTPITKHSMRTDFCSIIRENPISCKRCQKCDSLAGLEAVRLNQPFIYLCHCGIVDVAVPITVGDQYLGAVMFGQVRISNGSDAGVERLVNEISAVHTDDAVSALQPDLRELYQRLPEMEYERIRGIADMINAIVQYIVACAVDNRARMMSYEWRLRSLPGDVHAAGADVPVEIHALTGKEECIGVEETVQKSSMVYPAVVYIEEHLHEIIPMHEMASLCLLSRSYFSRLFQHDIGENYTDYVNRRKVERAKELLRSTPDSVSAIASALGFLDVSYFVKLFKRFEGVTPLTYRKLKRSSSAAPSLGKI</sequence>
<dbReference type="GO" id="GO:0043565">
    <property type="term" value="F:sequence-specific DNA binding"/>
    <property type="evidence" value="ECO:0007669"/>
    <property type="project" value="InterPro"/>
</dbReference>
<evidence type="ECO:0000313" key="5">
    <source>
        <dbReference type="EMBL" id="RAW55288.1"/>
    </source>
</evidence>
<keyword evidence="1" id="KW-0805">Transcription regulation</keyword>
<dbReference type="SMART" id="SM00342">
    <property type="entry name" value="HTH_ARAC"/>
    <property type="match status" value="1"/>
</dbReference>
<dbReference type="Gene3D" id="1.10.10.60">
    <property type="entry name" value="Homeodomain-like"/>
    <property type="match status" value="2"/>
</dbReference>
<keyword evidence="2" id="KW-0238">DNA-binding</keyword>
<comment type="caution">
    <text evidence="5">The sequence shown here is derived from an EMBL/GenBank/DDBJ whole genome shotgun (WGS) entry which is preliminary data.</text>
</comment>
<dbReference type="RefSeq" id="WP_112091816.1">
    <property type="nucleotide sequence ID" value="NZ_PRLD01000018.1"/>
</dbReference>
<evidence type="ECO:0000259" key="4">
    <source>
        <dbReference type="PROSITE" id="PS01124"/>
    </source>
</evidence>
<feature type="domain" description="HTH araC/xylS-type" evidence="4">
    <location>
        <begin position="234"/>
        <end position="332"/>
    </location>
</feature>
<accession>A0A329U2X4</accession>
<organism evidence="5 6">
    <name type="scientific">Faecalibacterium prausnitzii</name>
    <dbReference type="NCBI Taxonomy" id="853"/>
    <lineage>
        <taxon>Bacteria</taxon>
        <taxon>Bacillati</taxon>
        <taxon>Bacillota</taxon>
        <taxon>Clostridia</taxon>
        <taxon>Eubacteriales</taxon>
        <taxon>Oscillospiraceae</taxon>
        <taxon>Faecalibacterium</taxon>
    </lineage>
</organism>
<evidence type="ECO:0000256" key="2">
    <source>
        <dbReference type="ARBA" id="ARBA00023125"/>
    </source>
</evidence>
<gene>
    <name evidence="5" type="ORF">C4N24_13370</name>
</gene>
<dbReference type="SUPFAM" id="SSF46689">
    <property type="entry name" value="Homeodomain-like"/>
    <property type="match status" value="2"/>
</dbReference>
<evidence type="ECO:0000256" key="3">
    <source>
        <dbReference type="ARBA" id="ARBA00023163"/>
    </source>
</evidence>
<dbReference type="AlphaFoldDB" id="A0A329U2X4"/>
<dbReference type="PROSITE" id="PS01124">
    <property type="entry name" value="HTH_ARAC_FAMILY_2"/>
    <property type="match status" value="1"/>
</dbReference>
<evidence type="ECO:0000256" key="1">
    <source>
        <dbReference type="ARBA" id="ARBA00023015"/>
    </source>
</evidence>
<dbReference type="Pfam" id="PF10114">
    <property type="entry name" value="PocR"/>
    <property type="match status" value="1"/>
</dbReference>
<dbReference type="InterPro" id="IPR020449">
    <property type="entry name" value="Tscrpt_reg_AraC-type_HTH"/>
</dbReference>
<dbReference type="Proteomes" id="UP000251281">
    <property type="component" value="Unassembled WGS sequence"/>
</dbReference>
<proteinExistence type="predicted"/>
<dbReference type="PRINTS" id="PR00032">
    <property type="entry name" value="HTHARAC"/>
</dbReference>
<keyword evidence="5" id="KW-0808">Transferase</keyword>
<dbReference type="InterPro" id="IPR018060">
    <property type="entry name" value="HTH_AraC"/>
</dbReference>
<dbReference type="InterPro" id="IPR018771">
    <property type="entry name" value="PocR_dom"/>
</dbReference>
<dbReference type="InterPro" id="IPR018062">
    <property type="entry name" value="HTH_AraC-typ_CS"/>
</dbReference>
<dbReference type="GO" id="GO:0016301">
    <property type="term" value="F:kinase activity"/>
    <property type="evidence" value="ECO:0007669"/>
    <property type="project" value="UniProtKB-KW"/>
</dbReference>
<keyword evidence="3" id="KW-0804">Transcription</keyword>
<dbReference type="EMBL" id="PRLD01000018">
    <property type="protein sequence ID" value="RAW55288.1"/>
    <property type="molecule type" value="Genomic_DNA"/>
</dbReference>
<dbReference type="InterPro" id="IPR009057">
    <property type="entry name" value="Homeodomain-like_sf"/>
</dbReference>
<dbReference type="GO" id="GO:0003700">
    <property type="term" value="F:DNA-binding transcription factor activity"/>
    <property type="evidence" value="ECO:0007669"/>
    <property type="project" value="InterPro"/>
</dbReference>
<evidence type="ECO:0000313" key="6">
    <source>
        <dbReference type="Proteomes" id="UP000251281"/>
    </source>
</evidence>